<accession>A0A0X8H0R4</accession>
<organism evidence="2 3">
    <name type="scientific">Erysipelothrix larvae</name>
    <dbReference type="NCBI Taxonomy" id="1514105"/>
    <lineage>
        <taxon>Bacteria</taxon>
        <taxon>Bacillati</taxon>
        <taxon>Bacillota</taxon>
        <taxon>Erysipelotrichia</taxon>
        <taxon>Erysipelotrichales</taxon>
        <taxon>Erysipelotrichaceae</taxon>
        <taxon>Erysipelothrix</taxon>
    </lineage>
</organism>
<proteinExistence type="predicted"/>
<keyword evidence="3" id="KW-1185">Reference proteome</keyword>
<dbReference type="RefSeq" id="WP_067632824.1">
    <property type="nucleotide sequence ID" value="NZ_CP013213.1"/>
</dbReference>
<gene>
    <name evidence="2" type="ORF">AOC36_07050</name>
</gene>
<keyword evidence="1" id="KW-0472">Membrane</keyword>
<feature type="transmembrane region" description="Helical" evidence="1">
    <location>
        <begin position="78"/>
        <end position="96"/>
    </location>
</feature>
<keyword evidence="1" id="KW-0812">Transmembrane</keyword>
<feature type="transmembrane region" description="Helical" evidence="1">
    <location>
        <begin position="12"/>
        <end position="31"/>
    </location>
</feature>
<dbReference type="KEGG" id="erl:AOC36_07050"/>
<dbReference type="AlphaFoldDB" id="A0A0X8H0R4"/>
<dbReference type="EMBL" id="CP013213">
    <property type="protein sequence ID" value="AMC93749.1"/>
    <property type="molecule type" value="Genomic_DNA"/>
</dbReference>
<protein>
    <submittedName>
        <fullName evidence="2">Uncharacterized protein</fullName>
    </submittedName>
</protein>
<evidence type="ECO:0000313" key="2">
    <source>
        <dbReference type="EMBL" id="AMC93749.1"/>
    </source>
</evidence>
<evidence type="ECO:0000313" key="3">
    <source>
        <dbReference type="Proteomes" id="UP000063781"/>
    </source>
</evidence>
<sequence>METYYHELKRISGIQRIILGFITVGMIYALGMVDLYFMTQSLFLDCVMIGLLILKIVRNEKIPLLGYLMMFNKEVDQGTRLDHGLCFCFMGIYAIINGYYQSFDTLCTLPFAYLLVYYPIFSGITKSEGKTMFQK</sequence>
<feature type="transmembrane region" description="Helical" evidence="1">
    <location>
        <begin position="37"/>
        <end position="57"/>
    </location>
</feature>
<name>A0A0X8H0R4_9FIRM</name>
<keyword evidence="1" id="KW-1133">Transmembrane helix</keyword>
<dbReference type="STRING" id="1514105.AOC36_07050"/>
<dbReference type="Proteomes" id="UP000063781">
    <property type="component" value="Chromosome"/>
</dbReference>
<evidence type="ECO:0000256" key="1">
    <source>
        <dbReference type="SAM" id="Phobius"/>
    </source>
</evidence>
<feature type="transmembrane region" description="Helical" evidence="1">
    <location>
        <begin position="108"/>
        <end position="125"/>
    </location>
</feature>
<reference evidence="2 3" key="1">
    <citation type="submission" date="2015-10" db="EMBL/GenBank/DDBJ databases">
        <title>Erysipelothrix larvae sp. LV19 isolated from the larval gut of the rhinoceros beetle, Trypoxylus dichotomus.</title>
        <authorList>
            <person name="Lim S."/>
            <person name="Kim B.-C."/>
        </authorList>
    </citation>
    <scope>NUCLEOTIDE SEQUENCE [LARGE SCALE GENOMIC DNA]</scope>
    <source>
        <strain evidence="2 3">LV19</strain>
    </source>
</reference>